<protein>
    <submittedName>
        <fullName evidence="2">GNAT family N-acetyltransferase</fullName>
    </submittedName>
</protein>
<feature type="domain" description="N-acetyltransferase" evidence="1">
    <location>
        <begin position="21"/>
        <end position="196"/>
    </location>
</feature>
<proteinExistence type="predicted"/>
<name>A0A849V990_9GAMM</name>
<evidence type="ECO:0000313" key="2">
    <source>
        <dbReference type="EMBL" id="NOU49203.1"/>
    </source>
</evidence>
<gene>
    <name evidence="2" type="ORF">HG263_01375</name>
</gene>
<dbReference type="Proteomes" id="UP000586305">
    <property type="component" value="Unassembled WGS sequence"/>
</dbReference>
<reference evidence="2 3" key="1">
    <citation type="submission" date="2020-04" db="EMBL/GenBank/DDBJ databases">
        <title>Pseudoalteromonas caenipelagi sp. nov., isolated from a tidal flat.</title>
        <authorList>
            <person name="Park S."/>
            <person name="Yoon J.-H."/>
        </authorList>
    </citation>
    <scope>NUCLEOTIDE SEQUENCE [LARGE SCALE GENOMIC DNA]</scope>
    <source>
        <strain evidence="2 3">JBTF-M23</strain>
    </source>
</reference>
<dbReference type="Pfam" id="PF00583">
    <property type="entry name" value="Acetyltransf_1"/>
    <property type="match status" value="1"/>
</dbReference>
<keyword evidence="3" id="KW-1185">Reference proteome</keyword>
<keyword evidence="2" id="KW-0808">Transferase</keyword>
<organism evidence="2 3">
    <name type="scientific">Pseudoalteromonas caenipelagi</name>
    <dbReference type="NCBI Taxonomy" id="2726988"/>
    <lineage>
        <taxon>Bacteria</taxon>
        <taxon>Pseudomonadati</taxon>
        <taxon>Pseudomonadota</taxon>
        <taxon>Gammaproteobacteria</taxon>
        <taxon>Alteromonadales</taxon>
        <taxon>Pseudoalteromonadaceae</taxon>
        <taxon>Pseudoalteromonas</taxon>
    </lineage>
</organism>
<dbReference type="AlphaFoldDB" id="A0A849V990"/>
<dbReference type="RefSeq" id="WP_171624294.1">
    <property type="nucleotide sequence ID" value="NZ_JABBPG010000001.1"/>
</dbReference>
<dbReference type="InterPro" id="IPR000182">
    <property type="entry name" value="GNAT_dom"/>
</dbReference>
<dbReference type="PROSITE" id="PS51186">
    <property type="entry name" value="GNAT"/>
    <property type="match status" value="1"/>
</dbReference>
<accession>A0A849V990</accession>
<dbReference type="Gene3D" id="3.40.630.30">
    <property type="match status" value="1"/>
</dbReference>
<dbReference type="EMBL" id="JABBPG010000001">
    <property type="protein sequence ID" value="NOU49203.1"/>
    <property type="molecule type" value="Genomic_DNA"/>
</dbReference>
<dbReference type="PANTHER" id="PTHR43617:SF38">
    <property type="entry name" value="N-ACETYLTRANSFERASE DOMAIN-CONTAINING PROTEIN"/>
    <property type="match status" value="1"/>
</dbReference>
<dbReference type="PANTHER" id="PTHR43617">
    <property type="entry name" value="L-AMINO ACID N-ACETYLTRANSFERASE"/>
    <property type="match status" value="1"/>
</dbReference>
<dbReference type="InterPro" id="IPR016181">
    <property type="entry name" value="Acyl_CoA_acyltransferase"/>
</dbReference>
<dbReference type="SUPFAM" id="SSF55729">
    <property type="entry name" value="Acyl-CoA N-acyltransferases (Nat)"/>
    <property type="match status" value="1"/>
</dbReference>
<comment type="caution">
    <text evidence="2">The sequence shown here is derived from an EMBL/GenBank/DDBJ whole genome shotgun (WGS) entry which is preliminary data.</text>
</comment>
<dbReference type="InterPro" id="IPR050276">
    <property type="entry name" value="MshD_Acetyltransferase"/>
</dbReference>
<dbReference type="GO" id="GO:0016747">
    <property type="term" value="F:acyltransferase activity, transferring groups other than amino-acyl groups"/>
    <property type="evidence" value="ECO:0007669"/>
    <property type="project" value="InterPro"/>
</dbReference>
<evidence type="ECO:0000259" key="1">
    <source>
        <dbReference type="PROSITE" id="PS51186"/>
    </source>
</evidence>
<sequence length="202" mass="23016">MDIIEKDVEALTYALSLPKNLVIRNATRNDVKDMAKVTCESWQLAFRPFLPREVLAKGTPAFFEQIWLSILTQPEKHNAILICDGRKIAACGATGGYRASHNPVSRKICKLNAGELYRGYVQPSYQGRGLGQALLRARLLKLYEEGYQKAYTWIYAKNNRARSFYEKHGAVNLDSAQGLTMNKYPFEEVCYGLEVNRVFDFH</sequence>
<evidence type="ECO:0000313" key="3">
    <source>
        <dbReference type="Proteomes" id="UP000586305"/>
    </source>
</evidence>